<dbReference type="AlphaFoldDB" id="A0A5C3PDX6"/>
<gene>
    <name evidence="2" type="ORF">K466DRAFT_602347</name>
</gene>
<keyword evidence="3" id="KW-1185">Reference proteome</keyword>
<evidence type="ECO:0000313" key="3">
    <source>
        <dbReference type="Proteomes" id="UP000308197"/>
    </source>
</evidence>
<accession>A0A5C3PDX6</accession>
<feature type="compositionally biased region" description="Basic residues" evidence="1">
    <location>
        <begin position="169"/>
        <end position="182"/>
    </location>
</feature>
<reference evidence="2 3" key="1">
    <citation type="journal article" date="2019" name="Nat. Ecol. Evol.">
        <title>Megaphylogeny resolves global patterns of mushroom evolution.</title>
        <authorList>
            <person name="Varga T."/>
            <person name="Krizsan K."/>
            <person name="Foldi C."/>
            <person name="Dima B."/>
            <person name="Sanchez-Garcia M."/>
            <person name="Sanchez-Ramirez S."/>
            <person name="Szollosi G.J."/>
            <person name="Szarkandi J.G."/>
            <person name="Papp V."/>
            <person name="Albert L."/>
            <person name="Andreopoulos W."/>
            <person name="Angelini C."/>
            <person name="Antonin V."/>
            <person name="Barry K.W."/>
            <person name="Bougher N.L."/>
            <person name="Buchanan P."/>
            <person name="Buyck B."/>
            <person name="Bense V."/>
            <person name="Catcheside P."/>
            <person name="Chovatia M."/>
            <person name="Cooper J."/>
            <person name="Damon W."/>
            <person name="Desjardin D."/>
            <person name="Finy P."/>
            <person name="Geml J."/>
            <person name="Haridas S."/>
            <person name="Hughes K."/>
            <person name="Justo A."/>
            <person name="Karasinski D."/>
            <person name="Kautmanova I."/>
            <person name="Kiss B."/>
            <person name="Kocsube S."/>
            <person name="Kotiranta H."/>
            <person name="LaButti K.M."/>
            <person name="Lechner B.E."/>
            <person name="Liimatainen K."/>
            <person name="Lipzen A."/>
            <person name="Lukacs Z."/>
            <person name="Mihaltcheva S."/>
            <person name="Morgado L.N."/>
            <person name="Niskanen T."/>
            <person name="Noordeloos M.E."/>
            <person name="Ohm R.A."/>
            <person name="Ortiz-Santana B."/>
            <person name="Ovrebo C."/>
            <person name="Racz N."/>
            <person name="Riley R."/>
            <person name="Savchenko A."/>
            <person name="Shiryaev A."/>
            <person name="Soop K."/>
            <person name="Spirin V."/>
            <person name="Szebenyi C."/>
            <person name="Tomsovsky M."/>
            <person name="Tulloss R.E."/>
            <person name="Uehling J."/>
            <person name="Grigoriev I.V."/>
            <person name="Vagvolgyi C."/>
            <person name="Papp T."/>
            <person name="Martin F.M."/>
            <person name="Miettinen O."/>
            <person name="Hibbett D.S."/>
            <person name="Nagy L.G."/>
        </authorList>
    </citation>
    <scope>NUCLEOTIDE SEQUENCE [LARGE SCALE GENOMIC DNA]</scope>
    <source>
        <strain evidence="2 3">HHB13444</strain>
    </source>
</reference>
<feature type="region of interest" description="Disordered" evidence="1">
    <location>
        <begin position="163"/>
        <end position="193"/>
    </location>
</feature>
<dbReference type="Proteomes" id="UP000308197">
    <property type="component" value="Unassembled WGS sequence"/>
</dbReference>
<evidence type="ECO:0000313" key="2">
    <source>
        <dbReference type="EMBL" id="TFK84053.1"/>
    </source>
</evidence>
<evidence type="ECO:0000256" key="1">
    <source>
        <dbReference type="SAM" id="MobiDB-lite"/>
    </source>
</evidence>
<sequence length="193" mass="21762">MSCSNWLYGYLLEPDQFFTYARTTPGFLIELGGKTVDPEAYVLDSPAYKAVWTQEAERPDDHLNALFNQVREGLKQHGAQMGMVYKDARTNDCTGIAYFHLRGVEATPQDAAAHLGQVLQGYSSPRVPYELLGQRLGFPVGQAPEWYQEYDGSRDRDIVVQFFDGPRSSKTRADHKKKKRRIPTADKLEGQGA</sequence>
<dbReference type="EMBL" id="ML211345">
    <property type="protein sequence ID" value="TFK84053.1"/>
    <property type="molecule type" value="Genomic_DNA"/>
</dbReference>
<feature type="compositionally biased region" description="Basic and acidic residues" evidence="1">
    <location>
        <begin position="183"/>
        <end position="193"/>
    </location>
</feature>
<dbReference type="InParanoid" id="A0A5C3PDX6"/>
<name>A0A5C3PDX6_9APHY</name>
<protein>
    <submittedName>
        <fullName evidence="2">Uncharacterized protein</fullName>
    </submittedName>
</protein>
<organism evidence="2 3">
    <name type="scientific">Polyporus arcularius HHB13444</name>
    <dbReference type="NCBI Taxonomy" id="1314778"/>
    <lineage>
        <taxon>Eukaryota</taxon>
        <taxon>Fungi</taxon>
        <taxon>Dikarya</taxon>
        <taxon>Basidiomycota</taxon>
        <taxon>Agaricomycotina</taxon>
        <taxon>Agaricomycetes</taxon>
        <taxon>Polyporales</taxon>
        <taxon>Polyporaceae</taxon>
        <taxon>Polyporus</taxon>
    </lineage>
</organism>
<proteinExistence type="predicted"/>